<evidence type="ECO:0000313" key="1">
    <source>
        <dbReference type="EMBL" id="KAJ8763766.1"/>
    </source>
</evidence>
<comment type="caution">
    <text evidence="1">The sequence shown here is derived from an EMBL/GenBank/DDBJ whole genome shotgun (WGS) entry which is preliminary data.</text>
</comment>
<name>A0AAV8TAA6_9ROSI</name>
<sequence length="136" mass="16056">MLHDYSRRQLIILRTSQENSSEPIFGDVFQAFNYEVDIISQVVPSKWGWLRRLDSASELDVVWNPQFCAFKMSKNREEFGNYKTKTQYLRNFIGIAHPRPHPAEREHRSIWTFFCFFTALCVGQQEAYVHGTKSEC</sequence>
<evidence type="ECO:0000313" key="2">
    <source>
        <dbReference type="Proteomes" id="UP001159364"/>
    </source>
</evidence>
<dbReference type="AlphaFoldDB" id="A0AAV8TAA6"/>
<organism evidence="1 2">
    <name type="scientific">Erythroxylum novogranatense</name>
    <dbReference type="NCBI Taxonomy" id="1862640"/>
    <lineage>
        <taxon>Eukaryota</taxon>
        <taxon>Viridiplantae</taxon>
        <taxon>Streptophyta</taxon>
        <taxon>Embryophyta</taxon>
        <taxon>Tracheophyta</taxon>
        <taxon>Spermatophyta</taxon>
        <taxon>Magnoliopsida</taxon>
        <taxon>eudicotyledons</taxon>
        <taxon>Gunneridae</taxon>
        <taxon>Pentapetalae</taxon>
        <taxon>rosids</taxon>
        <taxon>fabids</taxon>
        <taxon>Malpighiales</taxon>
        <taxon>Erythroxylaceae</taxon>
        <taxon>Erythroxylum</taxon>
    </lineage>
</organism>
<gene>
    <name evidence="1" type="ORF">K2173_003548</name>
</gene>
<keyword evidence="2" id="KW-1185">Reference proteome</keyword>
<proteinExistence type="predicted"/>
<dbReference type="EMBL" id="JAIWQS010000005">
    <property type="protein sequence ID" value="KAJ8763766.1"/>
    <property type="molecule type" value="Genomic_DNA"/>
</dbReference>
<accession>A0AAV8TAA6</accession>
<protein>
    <submittedName>
        <fullName evidence="1">Uncharacterized protein</fullName>
    </submittedName>
</protein>
<dbReference type="Proteomes" id="UP001159364">
    <property type="component" value="Linkage Group LG05"/>
</dbReference>
<reference evidence="1 2" key="1">
    <citation type="submission" date="2021-09" db="EMBL/GenBank/DDBJ databases">
        <title>Genomic insights and catalytic innovation underlie evolution of tropane alkaloids biosynthesis.</title>
        <authorList>
            <person name="Wang Y.-J."/>
            <person name="Tian T."/>
            <person name="Huang J.-P."/>
            <person name="Huang S.-X."/>
        </authorList>
    </citation>
    <scope>NUCLEOTIDE SEQUENCE [LARGE SCALE GENOMIC DNA]</scope>
    <source>
        <strain evidence="1">KIB-2018</strain>
        <tissue evidence="1">Leaf</tissue>
    </source>
</reference>